<dbReference type="GO" id="GO:0005085">
    <property type="term" value="F:guanyl-nucleotide exchange factor activity"/>
    <property type="evidence" value="ECO:0007669"/>
    <property type="project" value="UniProtKB-KW"/>
</dbReference>
<dbReference type="InterPro" id="IPR001895">
    <property type="entry name" value="RASGEF_cat_dom"/>
</dbReference>
<evidence type="ECO:0000259" key="5">
    <source>
        <dbReference type="PROSITE" id="PS50200"/>
    </source>
</evidence>
<feature type="compositionally biased region" description="Polar residues" evidence="3">
    <location>
        <begin position="174"/>
        <end position="186"/>
    </location>
</feature>
<feature type="region of interest" description="Disordered" evidence="3">
    <location>
        <begin position="778"/>
        <end position="818"/>
    </location>
</feature>
<dbReference type="Gene3D" id="1.10.840.10">
    <property type="entry name" value="Ras guanine-nucleotide exchange factors catalytic domain"/>
    <property type="match status" value="1"/>
</dbReference>
<feature type="compositionally biased region" description="Low complexity" evidence="3">
    <location>
        <begin position="1044"/>
        <end position="1055"/>
    </location>
</feature>
<feature type="region of interest" description="Disordered" evidence="3">
    <location>
        <begin position="845"/>
        <end position="875"/>
    </location>
</feature>
<feature type="compositionally biased region" description="Polar residues" evidence="3">
    <location>
        <begin position="705"/>
        <end position="722"/>
    </location>
</feature>
<evidence type="ECO:0000256" key="2">
    <source>
        <dbReference type="PROSITE-ProRule" id="PRU00168"/>
    </source>
</evidence>
<dbReference type="PROSITE" id="PS50009">
    <property type="entry name" value="RASGEF_CAT"/>
    <property type="match status" value="1"/>
</dbReference>
<feature type="domain" description="Ras-GEF" evidence="4">
    <location>
        <begin position="319"/>
        <end position="625"/>
    </location>
</feature>
<accession>A0ABD2LPY5</accession>
<evidence type="ECO:0000256" key="3">
    <source>
        <dbReference type="SAM" id="MobiDB-lite"/>
    </source>
</evidence>
<feature type="compositionally biased region" description="Low complexity" evidence="3">
    <location>
        <begin position="150"/>
        <end position="162"/>
    </location>
</feature>
<feature type="compositionally biased region" description="Low complexity" evidence="3">
    <location>
        <begin position="1090"/>
        <end position="1119"/>
    </location>
</feature>
<feature type="domain" description="Ras-associating" evidence="5">
    <location>
        <begin position="1141"/>
        <end position="1239"/>
    </location>
</feature>
<evidence type="ECO:0000256" key="1">
    <source>
        <dbReference type="ARBA" id="ARBA00022658"/>
    </source>
</evidence>
<keyword evidence="8" id="KW-1185">Reference proteome</keyword>
<dbReference type="CDD" id="cd06224">
    <property type="entry name" value="REM"/>
    <property type="match status" value="1"/>
</dbReference>
<gene>
    <name evidence="7" type="ORF">niasHT_002868</name>
</gene>
<evidence type="ECO:0000259" key="6">
    <source>
        <dbReference type="PROSITE" id="PS50212"/>
    </source>
</evidence>
<name>A0ABD2LPY5_9BILA</name>
<dbReference type="Pfam" id="PF00788">
    <property type="entry name" value="RA"/>
    <property type="match status" value="1"/>
</dbReference>
<proteinExistence type="predicted"/>
<dbReference type="Gene3D" id="1.20.870.10">
    <property type="entry name" value="Son of sevenless (SoS) protein Chain: S domain 1"/>
    <property type="match status" value="1"/>
</dbReference>
<dbReference type="Pfam" id="PF00617">
    <property type="entry name" value="RasGEF"/>
    <property type="match status" value="1"/>
</dbReference>
<dbReference type="SMART" id="SM00229">
    <property type="entry name" value="RasGEFN"/>
    <property type="match status" value="1"/>
</dbReference>
<evidence type="ECO:0008006" key="9">
    <source>
        <dbReference type="Google" id="ProtNLM"/>
    </source>
</evidence>
<dbReference type="SMART" id="SM00314">
    <property type="entry name" value="RA"/>
    <property type="match status" value="1"/>
</dbReference>
<dbReference type="PROSITE" id="PS50212">
    <property type="entry name" value="RASGEF_NTER"/>
    <property type="match status" value="1"/>
</dbReference>
<dbReference type="InterPro" id="IPR023578">
    <property type="entry name" value="Ras_GEF_dom_sf"/>
</dbReference>
<feature type="region of interest" description="Disordered" evidence="3">
    <location>
        <begin position="1268"/>
        <end position="1290"/>
    </location>
</feature>
<dbReference type="Gene3D" id="3.10.20.90">
    <property type="entry name" value="Phosphatidylinositol 3-kinase Catalytic Subunit, Chain A, domain 1"/>
    <property type="match status" value="1"/>
</dbReference>
<feature type="region of interest" description="Disordered" evidence="3">
    <location>
        <begin position="149"/>
        <end position="200"/>
    </location>
</feature>
<protein>
    <recommendedName>
        <fullName evidence="9">Ral guanine nucleotide dissociation stimulator-like 1</fullName>
    </recommendedName>
</protein>
<dbReference type="SMART" id="SM00147">
    <property type="entry name" value="RasGEF"/>
    <property type="match status" value="1"/>
</dbReference>
<dbReference type="PANTHER" id="PTHR23113:SF312">
    <property type="entry name" value="RAL GUANINE NUCLEOTIDE DISSOCIATION STIMULATOR-LIKE, ISOFORM E"/>
    <property type="match status" value="1"/>
</dbReference>
<dbReference type="PANTHER" id="PTHR23113">
    <property type="entry name" value="GUANINE NUCLEOTIDE EXCHANGE FACTOR"/>
    <property type="match status" value="1"/>
</dbReference>
<feature type="region of interest" description="Disordered" evidence="3">
    <location>
        <begin position="705"/>
        <end position="726"/>
    </location>
</feature>
<reference evidence="7 8" key="1">
    <citation type="submission" date="2024-10" db="EMBL/GenBank/DDBJ databases">
        <authorList>
            <person name="Kim D."/>
        </authorList>
    </citation>
    <scope>NUCLEOTIDE SEQUENCE [LARGE SCALE GENOMIC DNA]</scope>
    <source>
        <strain evidence="7">BH-2024</strain>
    </source>
</reference>
<sequence length="1311" mass="139076">MTASKYWGEERHADAVYAVMLKKVRYVPPSDYEGVPPIGQQQLALTDASAAAMDHLQWETIRERVIKAGTVRRLVESLIDADGQMDSRQFNVFFATYRAFSTAAEVFRLVTDLYTKSDWAPGDDQEEIRRSLRAVLMCWLEMYPEDFYEQKQQQQQQQTPQQSNASGGGGGTIGQHNANANATNKCASGGAPPPSLPAPLRRFPTLDALVDFARAHALHDLKQKGKRVRERLRRVAQNGGLSAQLPSIGRYSFAIIGYDPNQPTKTAKATTTAAAAGSLLSPSASVSSAPGAVEADERYARALASAQERAQMFDTSTENVPQIAEQLTLWDALFFRELRPYQCQGAIWGRRHKTGNGPVYSVRATIDQFNAVSERVMTSIVLPECRADQRARIVEKWVEVARELRALRNFSALKATISALQSEPVFRLKQCWALVSNNFPIFSFNCWFFRRHLALLNELRSIFELDSVDGDGGGKQKARHILETEGTAKVSPAAAKIGCGGLMNGGAGGEVCRRTKSDLNLAVTDGVEQHFYQPQQQQGTVPWLGTFLTDLEKLDQLYPDMTPDGLHNFEKRRKEFEVLAEIRLFQSAARSYTIQLDQAFCVWFHFLPALNEKECFARSIELEPLLVNNNFINNNSNNSHNNSNSSATSTPEEVAAVRRRGVRDGLNMHSLGRFLTAFSTAGGSSKDLDNGSPQRHLQQQFSADGIGTNSTSALHQQRQSYSGGRRGSVCGASITDNNSFVGVGIDLMDGGSSFCCSIGSTAGGGATPTTGGAFGASFEKKKPPRGGAAAIAGASGGGAGRSQSQGAKKAHRAAASAAASRRSGGAAAANYGAGAASVAPYAGVPRRSNASPSPARSAATGGGSVPPPSTLQHHQHAGANNYCCHHRHRLSQQPPASPSTAASATHSGSEFAAQQLLMFPSSSSVLSPSPAASSARFVATPSSSAATAASRRLTDASSQSATATTTTSSALSAVAGGVEFGRQPCAGSASFSSSSAAADPRHSSAAHFGTASLQHTSSQGSSFNSSASRFATAAPTPPPKCRNSAATSGASMMMSPLTSMGVEQNGGGTVTALRRSHNESTGSSAGGGLRRLQQQQFSQKSISSTSSRSSMGALSSGGSKVFGGASPSSVSMSNGPREEQNFHLIRVGFDDTLQGELINAATINYKCIKVENGDRMPQLIERALDKHLMDPTEAPNYCLVQLLPDGSEFVFPDHCNPFYAVAPDPSSPMLACVLRKRRGIGSGGAADNASLATMLNCSSGSTRSAAAMLAAQQQQNNGTTGSGGGGTSSALAKKLNKQKRNNLLRWSSGFL</sequence>
<feature type="compositionally biased region" description="Low complexity" evidence="3">
    <location>
        <begin position="1017"/>
        <end position="1034"/>
    </location>
</feature>
<feature type="region of interest" description="Disordered" evidence="3">
    <location>
        <begin position="949"/>
        <end position="969"/>
    </location>
</feature>
<evidence type="ECO:0000313" key="7">
    <source>
        <dbReference type="EMBL" id="KAL3117306.1"/>
    </source>
</evidence>
<feature type="compositionally biased region" description="Low complexity" evidence="3">
    <location>
        <begin position="801"/>
        <end position="818"/>
    </location>
</feature>
<dbReference type="EMBL" id="JBICBT010000330">
    <property type="protein sequence ID" value="KAL3117306.1"/>
    <property type="molecule type" value="Genomic_DNA"/>
</dbReference>
<dbReference type="InterPro" id="IPR000159">
    <property type="entry name" value="RA_dom"/>
</dbReference>
<dbReference type="SUPFAM" id="SSF48366">
    <property type="entry name" value="Ras GEF"/>
    <property type="match status" value="1"/>
</dbReference>
<dbReference type="PROSITE" id="PS50200">
    <property type="entry name" value="RA"/>
    <property type="match status" value="1"/>
</dbReference>
<dbReference type="CDD" id="cd00153">
    <property type="entry name" value="RA_RalGDS_like"/>
    <property type="match status" value="1"/>
</dbReference>
<evidence type="ECO:0000259" key="4">
    <source>
        <dbReference type="PROSITE" id="PS50009"/>
    </source>
</evidence>
<dbReference type="SUPFAM" id="SSF54236">
    <property type="entry name" value="Ubiquitin-like"/>
    <property type="match status" value="1"/>
</dbReference>
<dbReference type="InterPro" id="IPR036964">
    <property type="entry name" value="RASGEF_cat_dom_sf"/>
</dbReference>
<dbReference type="Proteomes" id="UP001620626">
    <property type="component" value="Unassembled WGS sequence"/>
</dbReference>
<organism evidence="7 8">
    <name type="scientific">Heterodera trifolii</name>
    <dbReference type="NCBI Taxonomy" id="157864"/>
    <lineage>
        <taxon>Eukaryota</taxon>
        <taxon>Metazoa</taxon>
        <taxon>Ecdysozoa</taxon>
        <taxon>Nematoda</taxon>
        <taxon>Chromadorea</taxon>
        <taxon>Rhabditida</taxon>
        <taxon>Tylenchina</taxon>
        <taxon>Tylenchomorpha</taxon>
        <taxon>Tylenchoidea</taxon>
        <taxon>Heteroderidae</taxon>
        <taxon>Heteroderinae</taxon>
        <taxon>Heterodera</taxon>
    </lineage>
</organism>
<feature type="compositionally biased region" description="Low complexity" evidence="3">
    <location>
        <begin position="845"/>
        <end position="859"/>
    </location>
</feature>
<dbReference type="Pfam" id="PF00618">
    <property type="entry name" value="RasGEF_N"/>
    <property type="match status" value="1"/>
</dbReference>
<feature type="compositionally biased region" description="Low complexity" evidence="3">
    <location>
        <begin position="1268"/>
        <end position="1279"/>
    </location>
</feature>
<dbReference type="InterPro" id="IPR029071">
    <property type="entry name" value="Ubiquitin-like_domsf"/>
</dbReference>
<feature type="region of interest" description="Disordered" evidence="3">
    <location>
        <begin position="1012"/>
        <end position="1136"/>
    </location>
</feature>
<dbReference type="InterPro" id="IPR000651">
    <property type="entry name" value="Ras-like_Gua-exchang_fac_N"/>
</dbReference>
<evidence type="ECO:0000313" key="8">
    <source>
        <dbReference type="Proteomes" id="UP001620626"/>
    </source>
</evidence>
<comment type="caution">
    <text evidence="7">The sequence shown here is derived from an EMBL/GenBank/DDBJ whole genome shotgun (WGS) entry which is preliminary data.</text>
</comment>
<keyword evidence="1 2" id="KW-0344">Guanine-nucleotide releasing factor</keyword>
<feature type="domain" description="N-terminal Ras-GEF" evidence="6">
    <location>
        <begin position="62"/>
        <end position="183"/>
    </location>
</feature>
<dbReference type="InterPro" id="IPR008937">
    <property type="entry name" value="Ras-like_GEF"/>
</dbReference>